<dbReference type="EMBL" id="ML991857">
    <property type="protein sequence ID" value="KAF2229672.1"/>
    <property type="molecule type" value="Genomic_DNA"/>
</dbReference>
<dbReference type="AlphaFoldDB" id="A0A6A6GV47"/>
<evidence type="ECO:0000313" key="2">
    <source>
        <dbReference type="Proteomes" id="UP000800092"/>
    </source>
</evidence>
<gene>
    <name evidence="1" type="ORF">EV356DRAFT_510334</name>
</gene>
<dbReference type="Proteomes" id="UP000800092">
    <property type="component" value="Unassembled WGS sequence"/>
</dbReference>
<sequence length="110" mass="11488">MQARAALAFAGGCSDEGAPESNLTASVRLGERLTTLATTIISDEISYNGLASATPYLGRISGTATIPRNGRPWELVTLLNQYMNSGTFEGWGMNPLAALPNCISSSFGSS</sequence>
<protein>
    <submittedName>
        <fullName evidence="1">Uncharacterized protein</fullName>
    </submittedName>
</protein>
<proteinExistence type="predicted"/>
<evidence type="ECO:0000313" key="1">
    <source>
        <dbReference type="EMBL" id="KAF2229672.1"/>
    </source>
</evidence>
<keyword evidence="2" id="KW-1185">Reference proteome</keyword>
<organism evidence="1 2">
    <name type="scientific">Viridothelium virens</name>
    <name type="common">Speckled blister lichen</name>
    <name type="synonym">Trypethelium virens</name>
    <dbReference type="NCBI Taxonomy" id="1048519"/>
    <lineage>
        <taxon>Eukaryota</taxon>
        <taxon>Fungi</taxon>
        <taxon>Dikarya</taxon>
        <taxon>Ascomycota</taxon>
        <taxon>Pezizomycotina</taxon>
        <taxon>Dothideomycetes</taxon>
        <taxon>Dothideomycetes incertae sedis</taxon>
        <taxon>Trypetheliales</taxon>
        <taxon>Trypetheliaceae</taxon>
        <taxon>Viridothelium</taxon>
    </lineage>
</organism>
<accession>A0A6A6GV47</accession>
<reference evidence="1" key="1">
    <citation type="journal article" date="2020" name="Stud. Mycol.">
        <title>101 Dothideomycetes genomes: a test case for predicting lifestyles and emergence of pathogens.</title>
        <authorList>
            <person name="Haridas S."/>
            <person name="Albert R."/>
            <person name="Binder M."/>
            <person name="Bloem J."/>
            <person name="Labutti K."/>
            <person name="Salamov A."/>
            <person name="Andreopoulos B."/>
            <person name="Baker S."/>
            <person name="Barry K."/>
            <person name="Bills G."/>
            <person name="Bluhm B."/>
            <person name="Cannon C."/>
            <person name="Castanera R."/>
            <person name="Culley D."/>
            <person name="Daum C."/>
            <person name="Ezra D."/>
            <person name="Gonzalez J."/>
            <person name="Henrissat B."/>
            <person name="Kuo A."/>
            <person name="Liang C."/>
            <person name="Lipzen A."/>
            <person name="Lutzoni F."/>
            <person name="Magnuson J."/>
            <person name="Mondo S."/>
            <person name="Nolan M."/>
            <person name="Ohm R."/>
            <person name="Pangilinan J."/>
            <person name="Park H.-J."/>
            <person name="Ramirez L."/>
            <person name="Alfaro M."/>
            <person name="Sun H."/>
            <person name="Tritt A."/>
            <person name="Yoshinaga Y."/>
            <person name="Zwiers L.-H."/>
            <person name="Turgeon B."/>
            <person name="Goodwin S."/>
            <person name="Spatafora J."/>
            <person name="Crous P."/>
            <person name="Grigoriev I."/>
        </authorList>
    </citation>
    <scope>NUCLEOTIDE SEQUENCE</scope>
    <source>
        <strain evidence="1">Tuck. ex Michener</strain>
    </source>
</reference>
<name>A0A6A6GV47_VIRVR</name>